<feature type="region of interest" description="Disordered" evidence="1">
    <location>
        <begin position="93"/>
        <end position="112"/>
    </location>
</feature>
<evidence type="ECO:0000256" key="1">
    <source>
        <dbReference type="SAM" id="MobiDB-lite"/>
    </source>
</evidence>
<dbReference type="Proteomes" id="UP001321498">
    <property type="component" value="Chromosome"/>
</dbReference>
<name>A0ABN6XLB7_9MICO</name>
<protein>
    <submittedName>
        <fullName evidence="2">Uncharacterized protein</fullName>
    </submittedName>
</protein>
<accession>A0ABN6XLB7</accession>
<keyword evidence="3" id="KW-1185">Reference proteome</keyword>
<organism evidence="2 3">
    <name type="scientific">Naasia aerilata</name>
    <dbReference type="NCBI Taxonomy" id="1162966"/>
    <lineage>
        <taxon>Bacteria</taxon>
        <taxon>Bacillati</taxon>
        <taxon>Actinomycetota</taxon>
        <taxon>Actinomycetes</taxon>
        <taxon>Micrococcales</taxon>
        <taxon>Microbacteriaceae</taxon>
        <taxon>Naasia</taxon>
    </lineage>
</organism>
<gene>
    <name evidence="2" type="ORF">GCM10025866_16660</name>
</gene>
<dbReference type="EMBL" id="AP027731">
    <property type="protein sequence ID" value="BDZ45757.1"/>
    <property type="molecule type" value="Genomic_DNA"/>
</dbReference>
<proteinExistence type="predicted"/>
<evidence type="ECO:0000313" key="2">
    <source>
        <dbReference type="EMBL" id="BDZ45757.1"/>
    </source>
</evidence>
<sequence length="132" mass="13675">MGISAIAGVLATVAVTPAIALTGLAANNSIGMFENLPGYLKIGDLPERTTIYAHRAVDGADTNTPIASFFAENRESVAWDQVSQFAKDAAIAAEDPATTSTAASTRSASRARRFPTCSAATCRARPRSPSST</sequence>
<feature type="compositionally biased region" description="Low complexity" evidence="1">
    <location>
        <begin position="93"/>
        <end position="108"/>
    </location>
</feature>
<reference evidence="3" key="1">
    <citation type="journal article" date="2019" name="Int. J. Syst. Evol. Microbiol.">
        <title>The Global Catalogue of Microorganisms (GCM) 10K type strain sequencing project: providing services to taxonomists for standard genome sequencing and annotation.</title>
        <authorList>
            <consortium name="The Broad Institute Genomics Platform"/>
            <consortium name="The Broad Institute Genome Sequencing Center for Infectious Disease"/>
            <person name="Wu L."/>
            <person name="Ma J."/>
        </authorList>
    </citation>
    <scope>NUCLEOTIDE SEQUENCE [LARGE SCALE GENOMIC DNA]</scope>
    <source>
        <strain evidence="3">NBRC 108725</strain>
    </source>
</reference>
<evidence type="ECO:0000313" key="3">
    <source>
        <dbReference type="Proteomes" id="UP001321498"/>
    </source>
</evidence>